<organism evidence="10">
    <name type="scientific">Mucor ambiguus</name>
    <dbReference type="NCBI Taxonomy" id="91626"/>
    <lineage>
        <taxon>Eukaryota</taxon>
        <taxon>Fungi</taxon>
        <taxon>Fungi incertae sedis</taxon>
        <taxon>Mucoromycota</taxon>
        <taxon>Mucoromycotina</taxon>
        <taxon>Mucoromycetes</taxon>
        <taxon>Mucorales</taxon>
        <taxon>Mucorineae</taxon>
        <taxon>Mucoraceae</taxon>
        <taxon>Mucor</taxon>
    </lineage>
</organism>
<dbReference type="EMBL" id="DF836333">
    <property type="protein sequence ID" value="GAN03620.1"/>
    <property type="molecule type" value="Genomic_DNA"/>
</dbReference>
<name>A0A0C9LTC6_9FUNG</name>
<comment type="similarity">
    <text evidence="1">Belongs to the cAMP-dependent kinase regulatory chain family.</text>
</comment>
<dbReference type="PANTHER" id="PTHR11635:SF152">
    <property type="entry name" value="CAMP-DEPENDENT PROTEIN KINASE TYPE I REGULATORY SUBUNIT-RELATED"/>
    <property type="match status" value="1"/>
</dbReference>
<keyword evidence="7" id="KW-0114">cAMP</keyword>
<dbReference type="GO" id="GO:0030552">
    <property type="term" value="F:cAMP binding"/>
    <property type="evidence" value="ECO:0007669"/>
    <property type="project" value="UniProtKB-KW"/>
</dbReference>
<dbReference type="CDD" id="cd02440">
    <property type="entry name" value="AdoMet_MTases"/>
    <property type="match status" value="1"/>
</dbReference>
<dbReference type="GO" id="GO:0033554">
    <property type="term" value="P:cellular response to stress"/>
    <property type="evidence" value="ECO:0007669"/>
    <property type="project" value="UniProtKB-ARBA"/>
</dbReference>
<protein>
    <recommendedName>
        <fullName evidence="2">cAMP-dependent protein kinase regulatory subunit</fullName>
    </recommendedName>
</protein>
<keyword evidence="10" id="KW-0808">Transferase</keyword>
<dbReference type="GO" id="GO:0004862">
    <property type="term" value="F:cAMP-dependent protein kinase inhibitor activity"/>
    <property type="evidence" value="ECO:0007669"/>
    <property type="project" value="TreeGrafter"/>
</dbReference>
<sequence>MIAHDRDFEIGNLPEGLNVAASEGAPGYLKTSSLELKQDIGQFGLAGKIWQSAYTLQALFSPDTRSMTEPRNPIPETYYKNNITADNTNNGAPSDDNDDHVVKPFRILELGAGTGYVGIAVAQQLRRPVQLYITDLEQVVPLIQENVNTHYTNNNDDNAAEIIVDRLHWGNHEDAKKLVDQGRFDLVIVSDCVYFPELFGMLLDTLLDVCDAATQVVIGYKCRSLEKEVGFWQDYFGRYFEYEPVRKLEFSRENDESSGEIVEKHEIGDFLGAEDQLFVFIGRKRTGNQNQIISSYSINPVKQAKMTFTFGEPSSQEQQHQDHQQPFNFSYADEYTQLLTELHEVYCKDQPHDVLQYCANFFNRKLEEQRASYFREQHGLETEHHPLAENGTTSSMFEPAYSSFSSNSSSHQYENDQDIDDDISLDGEEEDDDEERDNFSTTPLNSIPAAANYNRGRRTSVSAESMAPSQGFVKKVVSKTPAQIEGIKHSVGSNFLFKNLDEEHHQDVVDAMEEKHVTEGTVIIEQGGVGDFFYVVESGTFNCFISSLDKGSESSTQKLVTTYEAGGSFGELALMYNAPRAATIVATSDAVLWALDRVTFRTILMENTSRKRKMYESFLEEVPLLKSLEPYERHKIADALESVYFNDGEHVILQGDVGDQFYIIESGLAVFYKVDENGDQQEHWLA</sequence>
<evidence type="ECO:0000256" key="5">
    <source>
        <dbReference type="ARBA" id="ARBA00022737"/>
    </source>
</evidence>
<keyword evidence="4" id="KW-0116">cAMP-binding</keyword>
<dbReference type="InterPro" id="IPR019410">
    <property type="entry name" value="Methyltransf_16"/>
</dbReference>
<proteinExistence type="inferred from homology"/>
<dbReference type="InterPro" id="IPR014710">
    <property type="entry name" value="RmlC-like_jellyroll"/>
</dbReference>
<dbReference type="GO" id="GO:0016301">
    <property type="term" value="F:kinase activity"/>
    <property type="evidence" value="ECO:0007669"/>
    <property type="project" value="UniProtKB-KW"/>
</dbReference>
<dbReference type="CDD" id="cd12098">
    <property type="entry name" value="DD_R_ScPKA-like"/>
    <property type="match status" value="1"/>
</dbReference>
<evidence type="ECO:0000256" key="2">
    <source>
        <dbReference type="ARBA" id="ARBA00020355"/>
    </source>
</evidence>
<dbReference type="PROSITE" id="PS50042">
    <property type="entry name" value="CNMP_BINDING_3"/>
    <property type="match status" value="2"/>
</dbReference>
<evidence type="ECO:0000313" key="11">
    <source>
        <dbReference type="Proteomes" id="UP000053815"/>
    </source>
</evidence>
<dbReference type="PROSITE" id="PS00889">
    <property type="entry name" value="CNMP_BINDING_2"/>
    <property type="match status" value="1"/>
</dbReference>
<evidence type="ECO:0000259" key="9">
    <source>
        <dbReference type="PROSITE" id="PS50042"/>
    </source>
</evidence>
<gene>
    <name evidence="10" type="ORF">MAM1_0044c03075</name>
</gene>
<evidence type="ECO:0000256" key="6">
    <source>
        <dbReference type="ARBA" id="ARBA00022741"/>
    </source>
</evidence>
<feature type="region of interest" description="Disordered" evidence="8">
    <location>
        <begin position="380"/>
        <end position="460"/>
    </location>
</feature>
<dbReference type="Gene3D" id="2.60.120.10">
    <property type="entry name" value="Jelly Rolls"/>
    <property type="match status" value="2"/>
</dbReference>
<feature type="compositionally biased region" description="Acidic residues" evidence="8">
    <location>
        <begin position="415"/>
        <end position="436"/>
    </location>
</feature>
<dbReference type="Gene3D" id="3.40.50.150">
    <property type="entry name" value="Vaccinia Virus protein VP39"/>
    <property type="match status" value="1"/>
</dbReference>
<keyword evidence="10" id="KW-0418">Kinase</keyword>
<dbReference type="FunFam" id="2.60.120.10:FF:000039">
    <property type="entry name" value="cAMP-dependent protein kinase regulatory subunit"/>
    <property type="match status" value="1"/>
</dbReference>
<dbReference type="SMART" id="SM00100">
    <property type="entry name" value="cNMP"/>
    <property type="match status" value="1"/>
</dbReference>
<dbReference type="InterPro" id="IPR018490">
    <property type="entry name" value="cNMP-bd_dom_sf"/>
</dbReference>
<dbReference type="GO" id="GO:0005829">
    <property type="term" value="C:cytosol"/>
    <property type="evidence" value="ECO:0007669"/>
    <property type="project" value="TreeGrafter"/>
</dbReference>
<dbReference type="AlphaFoldDB" id="A0A0C9LTC6"/>
<dbReference type="SUPFAM" id="SSF47391">
    <property type="entry name" value="Dimerization-anchoring domain of cAMP-dependent PK regulatory subunit"/>
    <property type="match status" value="1"/>
</dbReference>
<dbReference type="PROSITE" id="PS00888">
    <property type="entry name" value="CNMP_BINDING_1"/>
    <property type="match status" value="1"/>
</dbReference>
<dbReference type="Pfam" id="PF02197">
    <property type="entry name" value="RIIa"/>
    <property type="match status" value="1"/>
</dbReference>
<keyword evidence="5" id="KW-0677">Repeat</keyword>
<dbReference type="InterPro" id="IPR050503">
    <property type="entry name" value="cAMP-dep_PK_reg_su-like"/>
</dbReference>
<accession>A0A0C9LTC6</accession>
<evidence type="ECO:0000256" key="8">
    <source>
        <dbReference type="SAM" id="MobiDB-lite"/>
    </source>
</evidence>
<feature type="domain" description="Cyclic nucleotide-binding" evidence="9">
    <location>
        <begin position="624"/>
        <end position="686"/>
    </location>
</feature>
<keyword evidence="11" id="KW-1185">Reference proteome</keyword>
<evidence type="ECO:0000313" key="10">
    <source>
        <dbReference type="EMBL" id="GAN03620.1"/>
    </source>
</evidence>
<reference evidence="10" key="1">
    <citation type="submission" date="2014-09" db="EMBL/GenBank/DDBJ databases">
        <title>Draft genome sequence of an oleaginous Mucoromycotina fungus Mucor ambiguus NBRC6742.</title>
        <authorList>
            <person name="Takeda I."/>
            <person name="Yamane N."/>
            <person name="Morita T."/>
            <person name="Tamano K."/>
            <person name="Machida M."/>
            <person name="Baker S."/>
            <person name="Koike H."/>
        </authorList>
    </citation>
    <scope>NUCLEOTIDE SEQUENCE</scope>
    <source>
        <strain evidence="10">NBRC 6742</strain>
    </source>
</reference>
<dbReference type="SUPFAM" id="SSF53335">
    <property type="entry name" value="S-adenosyl-L-methionine-dependent methyltransferases"/>
    <property type="match status" value="1"/>
</dbReference>
<dbReference type="InterPro" id="IPR000595">
    <property type="entry name" value="cNMP-bd_dom"/>
</dbReference>
<evidence type="ECO:0000256" key="4">
    <source>
        <dbReference type="ARBA" id="ARBA00022566"/>
    </source>
</evidence>
<evidence type="ECO:0000256" key="7">
    <source>
        <dbReference type="ARBA" id="ARBA00023149"/>
    </source>
</evidence>
<dbReference type="Pfam" id="PF00027">
    <property type="entry name" value="cNMP_binding"/>
    <property type="match status" value="1"/>
</dbReference>
<dbReference type="Pfam" id="PF10294">
    <property type="entry name" value="Methyltransf_16"/>
    <property type="match status" value="1"/>
</dbReference>
<dbReference type="STRING" id="91626.A0A0C9LTC6"/>
<dbReference type="SMART" id="SM00394">
    <property type="entry name" value="RIIa"/>
    <property type="match status" value="1"/>
</dbReference>
<dbReference type="PANTHER" id="PTHR11635">
    <property type="entry name" value="CAMP-DEPENDENT PROTEIN KINASE REGULATORY CHAIN"/>
    <property type="match status" value="1"/>
</dbReference>
<dbReference type="CDD" id="cd00038">
    <property type="entry name" value="CAP_ED"/>
    <property type="match status" value="2"/>
</dbReference>
<dbReference type="InterPro" id="IPR029063">
    <property type="entry name" value="SAM-dependent_MTases_sf"/>
</dbReference>
<keyword evidence="6" id="KW-0547">Nucleotide-binding</keyword>
<dbReference type="GO" id="GO:0005952">
    <property type="term" value="C:cAMP-dependent protein kinase complex"/>
    <property type="evidence" value="ECO:0007669"/>
    <property type="project" value="InterPro"/>
</dbReference>
<dbReference type="SUPFAM" id="SSF51206">
    <property type="entry name" value="cAMP-binding domain-like"/>
    <property type="match status" value="2"/>
</dbReference>
<dbReference type="Proteomes" id="UP000053815">
    <property type="component" value="Unassembled WGS sequence"/>
</dbReference>
<dbReference type="InterPro" id="IPR003117">
    <property type="entry name" value="cAMP_dep_PK_reg_su_I/II_a/b"/>
</dbReference>
<evidence type="ECO:0000256" key="1">
    <source>
        <dbReference type="ARBA" id="ARBA00005753"/>
    </source>
</evidence>
<dbReference type="OrthoDB" id="417078at2759"/>
<dbReference type="PRINTS" id="PR00103">
    <property type="entry name" value="CAMPKINASE"/>
</dbReference>
<feature type="domain" description="Cyclic nucleotide-binding" evidence="9">
    <location>
        <begin position="496"/>
        <end position="621"/>
    </location>
</feature>
<keyword evidence="3" id="KW-0597">Phosphoprotein</keyword>
<dbReference type="GO" id="GO:0034236">
    <property type="term" value="F:protein kinase A catalytic subunit binding"/>
    <property type="evidence" value="ECO:0007669"/>
    <property type="project" value="TreeGrafter"/>
</dbReference>
<evidence type="ECO:0000256" key="3">
    <source>
        <dbReference type="ARBA" id="ARBA00022553"/>
    </source>
</evidence>
<dbReference type="GO" id="GO:0005634">
    <property type="term" value="C:nucleus"/>
    <property type="evidence" value="ECO:0007669"/>
    <property type="project" value="TreeGrafter"/>
</dbReference>
<dbReference type="InterPro" id="IPR018488">
    <property type="entry name" value="cNMP-bd_CS"/>
</dbReference>